<dbReference type="InterPro" id="IPR002213">
    <property type="entry name" value="UDP_glucos_trans"/>
</dbReference>
<evidence type="ECO:0000313" key="3">
    <source>
        <dbReference type="EMBL" id="KAK7824687.1"/>
    </source>
</evidence>
<keyword evidence="2" id="KW-0808">Transferase</keyword>
<evidence type="ECO:0000256" key="2">
    <source>
        <dbReference type="ARBA" id="ARBA00022679"/>
    </source>
</evidence>
<comment type="similarity">
    <text evidence="1">Belongs to the UDP-glycosyltransferase family.</text>
</comment>
<evidence type="ECO:0000256" key="1">
    <source>
        <dbReference type="ARBA" id="ARBA00009995"/>
    </source>
</evidence>
<dbReference type="GO" id="GO:0080044">
    <property type="term" value="F:quercetin 7-O-glucosyltransferase activity"/>
    <property type="evidence" value="ECO:0007669"/>
    <property type="project" value="TreeGrafter"/>
</dbReference>
<dbReference type="Pfam" id="PF00201">
    <property type="entry name" value="UDPGT"/>
    <property type="match status" value="1"/>
</dbReference>
<dbReference type="GO" id="GO:0080043">
    <property type="term" value="F:quercetin 3-O-glucosyltransferase activity"/>
    <property type="evidence" value="ECO:0007669"/>
    <property type="project" value="TreeGrafter"/>
</dbReference>
<proteinExistence type="inferred from homology"/>
<dbReference type="Gene3D" id="3.40.50.2000">
    <property type="entry name" value="Glycogen Phosphorylase B"/>
    <property type="match status" value="2"/>
</dbReference>
<dbReference type="Proteomes" id="UP000237347">
    <property type="component" value="Unassembled WGS sequence"/>
</dbReference>
<dbReference type="PANTHER" id="PTHR11926:SF1498">
    <property type="entry name" value="GLYCOSYLTRANSFERASE"/>
    <property type="match status" value="1"/>
</dbReference>
<sequence length="87" mass="10381">MISWPFFAEQQTNCRYCYTKWAIGMEIDNNVHRDDVEMLVRELMDVERDKEMKKNIMELKTKAEEAMKPGSSSYKNMEKLITKILKV</sequence>
<name>A0AAW0JCS5_QUESU</name>
<dbReference type="AlphaFoldDB" id="A0AAW0JCS5"/>
<reference evidence="3 4" key="1">
    <citation type="journal article" date="2018" name="Sci. Data">
        <title>The draft genome sequence of cork oak.</title>
        <authorList>
            <person name="Ramos A.M."/>
            <person name="Usie A."/>
            <person name="Barbosa P."/>
            <person name="Barros P.M."/>
            <person name="Capote T."/>
            <person name="Chaves I."/>
            <person name="Simoes F."/>
            <person name="Abreu I."/>
            <person name="Carrasquinho I."/>
            <person name="Faro C."/>
            <person name="Guimaraes J.B."/>
            <person name="Mendonca D."/>
            <person name="Nobrega F."/>
            <person name="Rodrigues L."/>
            <person name="Saibo N.J.M."/>
            <person name="Varela M.C."/>
            <person name="Egas C."/>
            <person name="Matos J."/>
            <person name="Miguel C.M."/>
            <person name="Oliveira M.M."/>
            <person name="Ricardo C.P."/>
            <person name="Goncalves S."/>
        </authorList>
    </citation>
    <scope>NUCLEOTIDE SEQUENCE [LARGE SCALE GENOMIC DNA]</scope>
    <source>
        <strain evidence="4">cv. HL8</strain>
    </source>
</reference>
<gene>
    <name evidence="3" type="primary">UGT85A8_2</name>
    <name evidence="3" type="ORF">CFP56_034072</name>
</gene>
<keyword evidence="4" id="KW-1185">Reference proteome</keyword>
<dbReference type="PANTHER" id="PTHR11926">
    <property type="entry name" value="GLUCOSYL/GLUCURONOSYL TRANSFERASES"/>
    <property type="match status" value="1"/>
</dbReference>
<comment type="caution">
    <text evidence="3">The sequence shown here is derived from an EMBL/GenBank/DDBJ whole genome shotgun (WGS) entry which is preliminary data.</text>
</comment>
<accession>A0AAW0JCS5</accession>
<dbReference type="SUPFAM" id="SSF53756">
    <property type="entry name" value="UDP-Glycosyltransferase/glycogen phosphorylase"/>
    <property type="match status" value="1"/>
</dbReference>
<evidence type="ECO:0000313" key="4">
    <source>
        <dbReference type="Proteomes" id="UP000237347"/>
    </source>
</evidence>
<protein>
    <submittedName>
        <fullName evidence="3">Udp-glycosyltransferase 85a8</fullName>
    </submittedName>
</protein>
<dbReference type="EMBL" id="PKMF04000594">
    <property type="protein sequence ID" value="KAK7824687.1"/>
    <property type="molecule type" value="Genomic_DNA"/>
</dbReference>
<organism evidence="3 4">
    <name type="scientific">Quercus suber</name>
    <name type="common">Cork oak</name>
    <dbReference type="NCBI Taxonomy" id="58331"/>
    <lineage>
        <taxon>Eukaryota</taxon>
        <taxon>Viridiplantae</taxon>
        <taxon>Streptophyta</taxon>
        <taxon>Embryophyta</taxon>
        <taxon>Tracheophyta</taxon>
        <taxon>Spermatophyta</taxon>
        <taxon>Magnoliopsida</taxon>
        <taxon>eudicotyledons</taxon>
        <taxon>Gunneridae</taxon>
        <taxon>Pentapetalae</taxon>
        <taxon>rosids</taxon>
        <taxon>fabids</taxon>
        <taxon>Fagales</taxon>
        <taxon>Fagaceae</taxon>
        <taxon>Quercus</taxon>
    </lineage>
</organism>